<dbReference type="EMBL" id="QWZQ01000020">
    <property type="protein sequence ID" value="RRK10478.1"/>
    <property type="molecule type" value="Genomic_DNA"/>
</dbReference>
<feature type="chain" id="PRO_5018729451" evidence="3">
    <location>
        <begin position="28"/>
        <end position="260"/>
    </location>
</feature>
<keyword evidence="5" id="KW-1185">Reference proteome</keyword>
<keyword evidence="3" id="KW-0732">Signal</keyword>
<keyword evidence="2" id="KW-1133">Transmembrane helix</keyword>
<accession>A0A3R8L143</accession>
<feature type="region of interest" description="Disordered" evidence="1">
    <location>
        <begin position="138"/>
        <end position="234"/>
    </location>
</feature>
<keyword evidence="2" id="KW-0812">Transmembrane</keyword>
<reference evidence="4 5" key="1">
    <citation type="submission" date="2018-08" db="EMBL/GenBank/DDBJ databases">
        <title>Genome Lactobacillus garii FI11369.</title>
        <authorList>
            <person name="Diaz M."/>
            <person name="Narbad A."/>
        </authorList>
    </citation>
    <scope>NUCLEOTIDE SEQUENCE [LARGE SCALE GENOMIC DNA]</scope>
    <source>
        <strain evidence="4 5">FI11369</strain>
    </source>
</reference>
<feature type="signal peptide" evidence="3">
    <location>
        <begin position="1"/>
        <end position="27"/>
    </location>
</feature>
<dbReference type="AlphaFoldDB" id="A0A3R8L143"/>
<organism evidence="4 5">
    <name type="scientific">Lactiplantibacillus garii</name>
    <dbReference type="NCBI Taxonomy" id="2306423"/>
    <lineage>
        <taxon>Bacteria</taxon>
        <taxon>Bacillati</taxon>
        <taxon>Bacillota</taxon>
        <taxon>Bacilli</taxon>
        <taxon>Lactobacillales</taxon>
        <taxon>Lactobacillaceae</taxon>
        <taxon>Lactiplantibacillus</taxon>
    </lineage>
</organism>
<evidence type="ECO:0000256" key="2">
    <source>
        <dbReference type="SAM" id="Phobius"/>
    </source>
</evidence>
<evidence type="ECO:0000256" key="3">
    <source>
        <dbReference type="SAM" id="SignalP"/>
    </source>
</evidence>
<evidence type="ECO:0000256" key="1">
    <source>
        <dbReference type="SAM" id="MobiDB-lite"/>
    </source>
</evidence>
<feature type="compositionally biased region" description="Low complexity" evidence="1">
    <location>
        <begin position="196"/>
        <end position="221"/>
    </location>
</feature>
<evidence type="ECO:0000313" key="4">
    <source>
        <dbReference type="EMBL" id="RRK10478.1"/>
    </source>
</evidence>
<sequence length="260" mass="28292">MKPVVRLLMGTLLVVATLSTPTLTAQAAPVLTTSRPRSTVRPIQLATARASATANYDEYVVAHGRLVLADSPAGQAHTREARLPVPNEYGVSNPRDKFRSYYLPKGQRPTNYRIDESGRAHFYGPVQPVTPAQMVARVTQRTPRVTEQAAQTRTHRARRSPRAAATENAPSEPFDADAESQSTVPTSREVADQDTDQTTSPDTATTSVETTKPTTSVPEPSMGRTQRLPQTSERANLPGTVVGLGLLLIIGSWVYRKLTH</sequence>
<dbReference type="NCBIfam" id="TIGR01167">
    <property type="entry name" value="LPXTG_anchor"/>
    <property type="match status" value="1"/>
</dbReference>
<dbReference type="RefSeq" id="WP_125072288.1">
    <property type="nucleotide sequence ID" value="NZ_QWZQ01000020.1"/>
</dbReference>
<protein>
    <submittedName>
        <fullName evidence="4">LPXTG cell wall anchor domain-containing protein</fullName>
    </submittedName>
</protein>
<feature type="transmembrane region" description="Helical" evidence="2">
    <location>
        <begin position="237"/>
        <end position="255"/>
    </location>
</feature>
<gene>
    <name evidence="4" type="ORF">D1831_07395</name>
</gene>
<feature type="compositionally biased region" description="Polar residues" evidence="1">
    <location>
        <begin position="223"/>
        <end position="234"/>
    </location>
</feature>
<name>A0A3R8L143_9LACO</name>
<comment type="caution">
    <text evidence="4">The sequence shown here is derived from an EMBL/GenBank/DDBJ whole genome shotgun (WGS) entry which is preliminary data.</text>
</comment>
<dbReference type="Proteomes" id="UP000283633">
    <property type="component" value="Unassembled WGS sequence"/>
</dbReference>
<keyword evidence="2" id="KW-0472">Membrane</keyword>
<proteinExistence type="predicted"/>
<evidence type="ECO:0000313" key="5">
    <source>
        <dbReference type="Proteomes" id="UP000283633"/>
    </source>
</evidence>